<feature type="domain" description="ESPR" evidence="14">
    <location>
        <begin position="1"/>
        <end position="48"/>
    </location>
</feature>
<feature type="domain" description="Trimeric autotransporter adhesin YadA-like head" evidence="12">
    <location>
        <begin position="450"/>
        <end position="475"/>
    </location>
</feature>
<dbReference type="Proteomes" id="UP000028640">
    <property type="component" value="Unassembled WGS sequence"/>
</dbReference>
<dbReference type="RefSeq" id="WP_051899539.1">
    <property type="nucleotide sequence ID" value="NZ_JMPJ01000065.1"/>
</dbReference>
<dbReference type="InterPro" id="IPR024973">
    <property type="entry name" value="ESPR"/>
</dbReference>
<keyword evidence="4" id="KW-0813">Transport</keyword>
<evidence type="ECO:0000256" key="3">
    <source>
        <dbReference type="ARBA" id="ARBA00005848"/>
    </source>
</evidence>
<dbReference type="Gene3D" id="1.20.5.2280">
    <property type="match status" value="1"/>
</dbReference>
<evidence type="ECO:0000256" key="10">
    <source>
        <dbReference type="ARBA" id="ARBA00023237"/>
    </source>
</evidence>
<dbReference type="GO" id="GO:0009986">
    <property type="term" value="C:cell surface"/>
    <property type="evidence" value="ECO:0007669"/>
    <property type="project" value="UniProtKB-SubCell"/>
</dbReference>
<dbReference type="EMBL" id="JMPJ01000065">
    <property type="protein sequence ID" value="KFC79301.1"/>
    <property type="molecule type" value="Genomic_DNA"/>
</dbReference>
<dbReference type="Pfam" id="PF03895">
    <property type="entry name" value="YadA_anchor"/>
    <property type="match status" value="1"/>
</dbReference>
<dbReference type="GO" id="GO:0015031">
    <property type="term" value="P:protein transport"/>
    <property type="evidence" value="ECO:0007669"/>
    <property type="project" value="UniProtKB-KW"/>
</dbReference>
<dbReference type="GeneID" id="78381560"/>
<dbReference type="InterPro" id="IPR008640">
    <property type="entry name" value="Adhesin_Head_dom"/>
</dbReference>
<dbReference type="Gene3D" id="3.30.1300.30">
    <property type="entry name" value="GSPII I/J protein-like"/>
    <property type="match status" value="1"/>
</dbReference>
<evidence type="ECO:0000259" key="14">
    <source>
        <dbReference type="Pfam" id="PF13018"/>
    </source>
</evidence>
<dbReference type="InterPro" id="IPR005594">
    <property type="entry name" value="YadA_C"/>
</dbReference>
<evidence type="ECO:0000256" key="2">
    <source>
        <dbReference type="ARBA" id="ARBA00004442"/>
    </source>
</evidence>
<feature type="domain" description="Trimeric autotransporter adhesin YadA-like C-terminal membrane anchor" evidence="11">
    <location>
        <begin position="573"/>
        <end position="633"/>
    </location>
</feature>
<dbReference type="CDD" id="cd12820">
    <property type="entry name" value="LbR_YadA-like"/>
    <property type="match status" value="1"/>
</dbReference>
<keyword evidence="9" id="KW-0472">Membrane</keyword>
<evidence type="ECO:0000256" key="6">
    <source>
        <dbReference type="ARBA" id="ARBA00022692"/>
    </source>
</evidence>
<dbReference type="GO" id="GO:0009279">
    <property type="term" value="C:cell outer membrane"/>
    <property type="evidence" value="ECO:0007669"/>
    <property type="project" value="UniProtKB-SubCell"/>
</dbReference>
<keyword evidence="5" id="KW-1134">Transmembrane beta strand</keyword>
<evidence type="ECO:0000259" key="13">
    <source>
        <dbReference type="Pfam" id="PF05662"/>
    </source>
</evidence>
<dbReference type="InterPro" id="IPR011049">
    <property type="entry name" value="Serralysin-like_metalloprot_C"/>
</dbReference>
<dbReference type="AlphaFoldDB" id="A0A085G6F6"/>
<feature type="domain" description="Trimeric autotransporter adhesin YadA-like head" evidence="12">
    <location>
        <begin position="96"/>
        <end position="116"/>
    </location>
</feature>
<protein>
    <submittedName>
        <fullName evidence="15">Surface protein</fullName>
    </submittedName>
</protein>
<evidence type="ECO:0000259" key="11">
    <source>
        <dbReference type="Pfam" id="PF03895"/>
    </source>
</evidence>
<dbReference type="STRING" id="910964.GEAM_3109"/>
<keyword evidence="10" id="KW-0998">Cell outer membrane</keyword>
<keyword evidence="8" id="KW-0653">Protein transport</keyword>
<comment type="caution">
    <text evidence="15">The sequence shown here is derived from an EMBL/GenBank/DDBJ whole genome shotgun (WGS) entry which is preliminary data.</text>
</comment>
<evidence type="ECO:0000259" key="12">
    <source>
        <dbReference type="Pfam" id="PF05658"/>
    </source>
</evidence>
<dbReference type="Pfam" id="PF05658">
    <property type="entry name" value="YadA_head"/>
    <property type="match status" value="5"/>
</dbReference>
<keyword evidence="7" id="KW-0732">Signal</keyword>
<evidence type="ECO:0000256" key="9">
    <source>
        <dbReference type="ARBA" id="ARBA00023136"/>
    </source>
</evidence>
<dbReference type="SUPFAM" id="SSF54523">
    <property type="entry name" value="Pili subunits"/>
    <property type="match status" value="1"/>
</dbReference>
<dbReference type="eggNOG" id="COG5295">
    <property type="taxonomic scope" value="Bacteria"/>
</dbReference>
<evidence type="ECO:0000256" key="1">
    <source>
        <dbReference type="ARBA" id="ARBA00004241"/>
    </source>
</evidence>
<reference evidence="15 16" key="1">
    <citation type="submission" date="2014-05" db="EMBL/GenBank/DDBJ databases">
        <title>ATOL: Assembling a taxonomically balanced genome-scale reconstruction of the evolutionary history of the Enterobacteriaceae.</title>
        <authorList>
            <person name="Plunkett G.III."/>
            <person name="Neeno-Eckwall E.C."/>
            <person name="Glasner J.D."/>
            <person name="Perna N.T."/>
        </authorList>
    </citation>
    <scope>NUCLEOTIDE SEQUENCE [LARGE SCALE GENOMIC DNA]</scope>
    <source>
        <strain evidence="15 16">ATCC 33852</strain>
    </source>
</reference>
<comment type="subcellular location">
    <subcellularLocation>
        <location evidence="2">Cell outer membrane</location>
    </subcellularLocation>
    <subcellularLocation>
        <location evidence="1">Cell surface</location>
    </subcellularLocation>
</comment>
<dbReference type="InterPro" id="IPR045584">
    <property type="entry name" value="Pilin-like"/>
</dbReference>
<feature type="domain" description="Trimeric autotransporter adhesin YadA-like head" evidence="12">
    <location>
        <begin position="481"/>
        <end position="501"/>
    </location>
</feature>
<feature type="domain" description="Trimeric autotransporter adhesin YadA-like head" evidence="12">
    <location>
        <begin position="148"/>
        <end position="174"/>
    </location>
</feature>
<feature type="domain" description="Trimeric autotransporter adhesin YadA-like stalk" evidence="13">
    <location>
        <begin position="371"/>
        <end position="409"/>
    </location>
</feature>
<comment type="similarity">
    <text evidence="3">Belongs to the autotransporter-2 (AT-2) (TC 1.B.40) family.</text>
</comment>
<evidence type="ECO:0000256" key="4">
    <source>
        <dbReference type="ARBA" id="ARBA00022448"/>
    </source>
</evidence>
<gene>
    <name evidence="15" type="ORF">GEAM_3109</name>
</gene>
<name>A0A085G6F6_EWIA3</name>
<sequence length="633" mass="62998">MNKIYSLVWNAAQSRWVIASELSSKQKKGGMRKTMLKGLAALLLTSAASSAFAGTCIQQDALGTGSVKGTGASEVTTCDAFSIAIGAGSGATSSSYSVAIGDAAHATGENAVALGRQTTASADETTATGVASSATQDGASSYGYFSQATGIKSTALGYNSNASQTNALALGNGANSSFANSIALGAGSVTTIGAESSYSAYRLSGSQASIGELGIGNSNGDRKITGLAAGTKNNDAVNVAQLKAVGDQVDQNTSDLVVMDGRVSNVEQVVNNLNAGGGVKYFHSNSTGSDSVATGQNAVAVGANAQAAGNNAIAMGNDASAQADGSVAVGAGASDNGRGAESYTGKYSDVANNTSGTVSVGNAATGETRSISNVADGMQDTDAVNVRQLDGAVAESKKYTDTSIANLSSSIGSVGGQMTETIQNVTNLQNGTDGMFQVNNTAQAAKPKPTGANSMAAGAGTSAAGKNATALGNGAMANHSNSVALGNGSMTDRDNSVSVGSAGNERQVTNVAAGTRETDAVNMGQLNNSMANSTSNANSYTDNRFNELSGDLDKQKKVLSAGIAGAMAMASLPQPYEPGANMMALGGASFHGESALSLGASHLSDNGRWVTKAQINTNTQRNVGWGVGVGFQF</sequence>
<evidence type="ECO:0000256" key="8">
    <source>
        <dbReference type="ARBA" id="ARBA00022927"/>
    </source>
</evidence>
<feature type="domain" description="Trimeric autotransporter adhesin YadA-like head" evidence="12">
    <location>
        <begin position="293"/>
        <end position="319"/>
    </location>
</feature>
<dbReference type="Gene3D" id="2.150.10.10">
    <property type="entry name" value="Serralysin-like metalloprotease, C-terminal"/>
    <property type="match status" value="2"/>
</dbReference>
<dbReference type="OrthoDB" id="1631723at2"/>
<dbReference type="Gene3D" id="2.60.40.4050">
    <property type="match status" value="1"/>
</dbReference>
<evidence type="ECO:0000256" key="5">
    <source>
        <dbReference type="ARBA" id="ARBA00022452"/>
    </source>
</evidence>
<feature type="domain" description="Trimeric autotransporter adhesin YadA-like stalk" evidence="13">
    <location>
        <begin position="507"/>
        <end position="546"/>
    </location>
</feature>
<evidence type="ECO:0000256" key="7">
    <source>
        <dbReference type="ARBA" id="ARBA00022729"/>
    </source>
</evidence>
<dbReference type="SUPFAM" id="SSF101967">
    <property type="entry name" value="Adhesin YadA, collagen-binding domain"/>
    <property type="match status" value="3"/>
</dbReference>
<proteinExistence type="inferred from homology"/>
<dbReference type="Pfam" id="PF05662">
    <property type="entry name" value="YadA_stalk"/>
    <property type="match status" value="3"/>
</dbReference>
<dbReference type="InterPro" id="IPR008635">
    <property type="entry name" value="Coiled_stalk_dom"/>
</dbReference>
<keyword evidence="6" id="KW-0812">Transmembrane</keyword>
<organism evidence="15 16">
    <name type="scientific">Ewingella americana (strain ATCC 33852 / DSM 4580 / CCUG 14506 / JCM 5911 / LMG 7869 / NCTC 12157 / CDC 1468-78)</name>
    <dbReference type="NCBI Taxonomy" id="910964"/>
    <lineage>
        <taxon>Bacteria</taxon>
        <taxon>Pseudomonadati</taxon>
        <taxon>Pseudomonadota</taxon>
        <taxon>Gammaproteobacteria</taxon>
        <taxon>Enterobacterales</taxon>
        <taxon>Yersiniaceae</taxon>
        <taxon>Ewingella</taxon>
    </lineage>
</organism>
<dbReference type="Pfam" id="PF13018">
    <property type="entry name" value="ESPR"/>
    <property type="match status" value="1"/>
</dbReference>
<accession>A0A085G6F6</accession>
<evidence type="ECO:0000313" key="15">
    <source>
        <dbReference type="EMBL" id="KFC79301.1"/>
    </source>
</evidence>
<keyword evidence="16" id="KW-1185">Reference proteome</keyword>
<evidence type="ECO:0000313" key="16">
    <source>
        <dbReference type="Proteomes" id="UP000028640"/>
    </source>
</evidence>
<feature type="domain" description="Trimeric autotransporter adhesin YadA-like stalk" evidence="13">
    <location>
        <begin position="223"/>
        <end position="254"/>
    </location>
</feature>